<evidence type="ECO:0000256" key="10">
    <source>
        <dbReference type="ARBA" id="ARBA00022796"/>
    </source>
</evidence>
<dbReference type="GO" id="GO:0005524">
    <property type="term" value="F:ATP binding"/>
    <property type="evidence" value="ECO:0007669"/>
    <property type="project" value="UniProtKB-UniRule"/>
</dbReference>
<evidence type="ECO:0000256" key="1">
    <source>
        <dbReference type="ARBA" id="ARBA00004651"/>
    </source>
</evidence>
<dbReference type="GO" id="GO:0060003">
    <property type="term" value="P:copper ion export"/>
    <property type="evidence" value="ECO:0007669"/>
    <property type="project" value="UniProtKB-ARBA"/>
</dbReference>
<dbReference type="InterPro" id="IPR001757">
    <property type="entry name" value="P_typ_ATPase"/>
</dbReference>
<keyword evidence="14 20" id="KW-1133">Transmembrane helix</keyword>
<dbReference type="GO" id="GO:0140581">
    <property type="term" value="F:P-type monovalent copper transporter activity"/>
    <property type="evidence" value="ECO:0007669"/>
    <property type="project" value="UniProtKB-EC"/>
</dbReference>
<dbReference type="GO" id="GO:0016887">
    <property type="term" value="F:ATP hydrolysis activity"/>
    <property type="evidence" value="ECO:0007669"/>
    <property type="project" value="InterPro"/>
</dbReference>
<name>A0A9X4YDH8_9GAMM</name>
<evidence type="ECO:0000256" key="14">
    <source>
        <dbReference type="ARBA" id="ARBA00022989"/>
    </source>
</evidence>
<evidence type="ECO:0000256" key="13">
    <source>
        <dbReference type="ARBA" id="ARBA00022967"/>
    </source>
</evidence>
<comment type="similarity">
    <text evidence="2 20">Belongs to the cation transport ATPase (P-type) (TC 3.A.3) family. Type IB subfamily.</text>
</comment>
<dbReference type="SFLD" id="SFLDG00002">
    <property type="entry name" value="C1.7:_P-type_atpase_like"/>
    <property type="match status" value="1"/>
</dbReference>
<evidence type="ECO:0000256" key="2">
    <source>
        <dbReference type="ARBA" id="ARBA00006024"/>
    </source>
</evidence>
<evidence type="ECO:0000256" key="8">
    <source>
        <dbReference type="ARBA" id="ARBA00022737"/>
    </source>
</evidence>
<dbReference type="PROSITE" id="PS00154">
    <property type="entry name" value="ATPASE_E1_E2"/>
    <property type="match status" value="1"/>
</dbReference>
<dbReference type="Gene3D" id="3.30.70.100">
    <property type="match status" value="2"/>
</dbReference>
<keyword evidence="11 20" id="KW-0067">ATP-binding</keyword>
<keyword evidence="23" id="KW-1185">Reference proteome</keyword>
<dbReference type="PROSITE" id="PS50846">
    <property type="entry name" value="HMA_2"/>
    <property type="match status" value="2"/>
</dbReference>
<dbReference type="SUPFAM" id="SSF56784">
    <property type="entry name" value="HAD-like"/>
    <property type="match status" value="1"/>
</dbReference>
<evidence type="ECO:0000256" key="19">
    <source>
        <dbReference type="ARBA" id="ARBA00049289"/>
    </source>
</evidence>
<dbReference type="SUPFAM" id="SSF81665">
    <property type="entry name" value="Calcium ATPase, transmembrane domain M"/>
    <property type="match status" value="1"/>
</dbReference>
<keyword evidence="5 20" id="KW-1003">Cell membrane</keyword>
<dbReference type="GO" id="GO:0005886">
    <property type="term" value="C:plasma membrane"/>
    <property type="evidence" value="ECO:0007669"/>
    <property type="project" value="UniProtKB-SubCell"/>
</dbReference>
<evidence type="ECO:0000256" key="18">
    <source>
        <dbReference type="ARBA" id="ARBA00033239"/>
    </source>
</evidence>
<sequence length="827" mass="86889">MSTTEREYDLTIEGLNCGGCVSKTEKALHGVDGVSEASVNLATGRARVHAGDSVSPGTLKEAVQKAGFDVATETFRFQVTGMHCGSCVSRVEEAALAVSGVVDASVNLATEKATVEVVAGTVEAGELARAISESGYSASPIREETTGNDQEDAQATEARALKRSVAVAAAFTLPVFILDMGAHFIPAFHEWQMQAIGQQPLYYLFFVLATIVLFGPGLRFFRQGLPALLRGGPDMNSLVMLGATAAWGYSVVATFLPSILPEGQVQVYYEAAAVIVTLILVGRYMEARAKGRTGEAIKRLLTLQARTARVIRDGDAQEIAIEDVVQGDTVQVRPGEKIPVDGTVTGGGSWVDESMITGEPVPVEKAEDDEVVGGTINQSGSLTFTATRVGNDTTLQQIVRMVEEAQGSKLPIQALVDRVAGVFVPVVMVAAALTFGIWLLFGPDPALSFALINGVAVLIIACPCAMGLATPTSIMVGTGKGAEMGILFRRGDALQRLRNTDVVAFDKTGTLTRGQPEMTDFEVMGDQQEDELLRLVASVEQASEHPIARAIVAAAEARELNLSEVSGFDTATGKGVIAQVDGHEVALGGAGYMKELGVPTDQAGNTAEKLGHQGRTPLYAAVDRQLAAVIAVADPLKETTVDAIRHLHDAGLRVAMITGDNQHTANAIARQCGIDEVQAEVLPDGKVDAVKALQEGGRAVAFVGDGINDAPALAQSDVGIAIGTGTDIAIESAEVVLMSGDLQNVPNAIGLSRATIRNIKQNLFWAFGYNTLLIPVAAGILYPFIGVLLSPMFAALAMAASSVCVLTNALRLRRYQAPMQTEGPSPA</sequence>
<dbReference type="EMBL" id="WMEX01000007">
    <property type="protein sequence ID" value="MYL27709.1"/>
    <property type="molecule type" value="Genomic_DNA"/>
</dbReference>
<comment type="catalytic activity">
    <reaction evidence="19">
        <text>Cu(+)(in) + ATP + H2O = Cu(+)(out) + ADP + phosphate + H(+)</text>
        <dbReference type="Rhea" id="RHEA:25792"/>
        <dbReference type="ChEBI" id="CHEBI:15377"/>
        <dbReference type="ChEBI" id="CHEBI:15378"/>
        <dbReference type="ChEBI" id="CHEBI:30616"/>
        <dbReference type="ChEBI" id="CHEBI:43474"/>
        <dbReference type="ChEBI" id="CHEBI:49552"/>
        <dbReference type="ChEBI" id="CHEBI:456216"/>
        <dbReference type="EC" id="7.2.2.8"/>
    </reaction>
</comment>
<dbReference type="FunFam" id="3.30.70.100:FF:000001">
    <property type="entry name" value="ATPase copper transporting beta"/>
    <property type="match status" value="1"/>
</dbReference>
<dbReference type="OrthoDB" id="9814270at2"/>
<evidence type="ECO:0000256" key="9">
    <source>
        <dbReference type="ARBA" id="ARBA00022741"/>
    </source>
</evidence>
<dbReference type="NCBIfam" id="TIGR01494">
    <property type="entry name" value="ATPase_P-type"/>
    <property type="match status" value="1"/>
</dbReference>
<keyword evidence="9 20" id="KW-0547">Nucleotide-binding</keyword>
<evidence type="ECO:0000256" key="17">
    <source>
        <dbReference type="ARBA" id="ARBA00023136"/>
    </source>
</evidence>
<feature type="transmembrane region" description="Helical" evidence="20">
    <location>
        <begin position="200"/>
        <end position="218"/>
    </location>
</feature>
<feature type="transmembrane region" description="Helical" evidence="20">
    <location>
        <begin position="791"/>
        <end position="810"/>
    </location>
</feature>
<evidence type="ECO:0000256" key="12">
    <source>
        <dbReference type="ARBA" id="ARBA00022842"/>
    </source>
</evidence>
<dbReference type="InterPro" id="IPR036412">
    <property type="entry name" value="HAD-like_sf"/>
</dbReference>
<feature type="transmembrane region" description="Helical" evidence="20">
    <location>
        <begin position="447"/>
        <end position="470"/>
    </location>
</feature>
<evidence type="ECO:0000256" key="16">
    <source>
        <dbReference type="ARBA" id="ARBA00023065"/>
    </source>
</evidence>
<dbReference type="PRINTS" id="PR00119">
    <property type="entry name" value="CATATPASE"/>
</dbReference>
<dbReference type="Gene3D" id="3.40.1110.10">
    <property type="entry name" value="Calcium-transporting ATPase, cytoplasmic domain N"/>
    <property type="match status" value="1"/>
</dbReference>
<proteinExistence type="inferred from homology"/>
<feature type="transmembrane region" description="Helical" evidence="20">
    <location>
        <begin position="238"/>
        <end position="260"/>
    </location>
</feature>
<dbReference type="Gene3D" id="3.40.50.1000">
    <property type="entry name" value="HAD superfamily/HAD-like"/>
    <property type="match status" value="1"/>
</dbReference>
<comment type="caution">
    <text evidence="22">The sequence shown here is derived from an EMBL/GenBank/DDBJ whole genome shotgun (WGS) entry which is preliminary data.</text>
</comment>
<evidence type="ECO:0000256" key="15">
    <source>
        <dbReference type="ARBA" id="ARBA00023008"/>
    </source>
</evidence>
<evidence type="ECO:0000256" key="6">
    <source>
        <dbReference type="ARBA" id="ARBA00022692"/>
    </source>
</evidence>
<evidence type="ECO:0000259" key="21">
    <source>
        <dbReference type="PROSITE" id="PS50846"/>
    </source>
</evidence>
<dbReference type="EC" id="7.2.2.8" evidence="3"/>
<keyword evidence="12" id="KW-0460">Magnesium</keyword>
<dbReference type="InterPro" id="IPR008250">
    <property type="entry name" value="ATPase_P-typ_transduc_dom_A_sf"/>
</dbReference>
<dbReference type="InterPro" id="IPR018303">
    <property type="entry name" value="ATPase_P-typ_P_site"/>
</dbReference>
<gene>
    <name evidence="22" type="ORF">GLW01_13015</name>
</gene>
<dbReference type="Gene3D" id="2.70.150.10">
    <property type="entry name" value="Calcium-transporting ATPase, cytoplasmic transduction domain A"/>
    <property type="match status" value="1"/>
</dbReference>
<dbReference type="InterPro" id="IPR006122">
    <property type="entry name" value="HMA_Cu_ion-bd"/>
</dbReference>
<feature type="transmembrane region" description="Helical" evidence="20">
    <location>
        <begin position="419"/>
        <end position="441"/>
    </location>
</feature>
<dbReference type="InterPro" id="IPR036163">
    <property type="entry name" value="HMA_dom_sf"/>
</dbReference>
<dbReference type="AlphaFoldDB" id="A0A9X4YDH8"/>
<evidence type="ECO:0000256" key="11">
    <source>
        <dbReference type="ARBA" id="ARBA00022840"/>
    </source>
</evidence>
<reference evidence="22 23" key="1">
    <citation type="submission" date="2019-11" db="EMBL/GenBank/DDBJ databases">
        <title>Genome sequences of 17 halophilic strains isolated from different environments.</title>
        <authorList>
            <person name="Furrow R.E."/>
        </authorList>
    </citation>
    <scope>NUCLEOTIDE SEQUENCE [LARGE SCALE GENOMIC DNA]</scope>
    <source>
        <strain evidence="22 23">22507_15_FS</strain>
    </source>
</reference>
<comment type="subcellular location">
    <subcellularLocation>
        <location evidence="1">Cell membrane</location>
        <topology evidence="1">Multi-pass membrane protein</topology>
    </subcellularLocation>
</comment>
<dbReference type="InterPro" id="IPR027256">
    <property type="entry name" value="P-typ_ATPase_IB"/>
</dbReference>
<dbReference type="NCBIfam" id="TIGR01525">
    <property type="entry name" value="ATPase-IB_hvy"/>
    <property type="match status" value="1"/>
</dbReference>
<dbReference type="CDD" id="cd02094">
    <property type="entry name" value="P-type_ATPase_Cu-like"/>
    <property type="match status" value="1"/>
</dbReference>
<dbReference type="PANTHER" id="PTHR43520:SF8">
    <property type="entry name" value="P-TYPE CU(+) TRANSPORTER"/>
    <property type="match status" value="1"/>
</dbReference>
<feature type="domain" description="HMA" evidence="21">
    <location>
        <begin position="73"/>
        <end position="139"/>
    </location>
</feature>
<feature type="transmembrane region" description="Helical" evidence="20">
    <location>
        <begin position="763"/>
        <end position="785"/>
    </location>
</feature>
<dbReference type="InterPro" id="IPR059000">
    <property type="entry name" value="ATPase_P-type_domA"/>
</dbReference>
<keyword evidence="7 20" id="KW-0479">Metal-binding</keyword>
<evidence type="ECO:0000256" key="5">
    <source>
        <dbReference type="ARBA" id="ARBA00022475"/>
    </source>
</evidence>
<keyword evidence="17 20" id="KW-0472">Membrane</keyword>
<dbReference type="SUPFAM" id="SSF81653">
    <property type="entry name" value="Calcium ATPase, transduction domain A"/>
    <property type="match status" value="1"/>
</dbReference>
<dbReference type="InterPro" id="IPR006121">
    <property type="entry name" value="HMA_dom"/>
</dbReference>
<dbReference type="RefSeq" id="WP_160899302.1">
    <property type="nucleotide sequence ID" value="NZ_WMEX01000007.1"/>
</dbReference>
<dbReference type="Pfam" id="PF00122">
    <property type="entry name" value="E1-E2_ATPase"/>
    <property type="match status" value="1"/>
</dbReference>
<dbReference type="CDD" id="cd00371">
    <property type="entry name" value="HMA"/>
    <property type="match status" value="2"/>
</dbReference>
<keyword evidence="6 20" id="KW-0812">Transmembrane</keyword>
<evidence type="ECO:0000313" key="22">
    <source>
        <dbReference type="EMBL" id="MYL27709.1"/>
    </source>
</evidence>
<evidence type="ECO:0000313" key="23">
    <source>
        <dbReference type="Proteomes" id="UP000460751"/>
    </source>
</evidence>
<dbReference type="NCBIfam" id="TIGR00003">
    <property type="entry name" value="copper ion binding protein"/>
    <property type="match status" value="2"/>
</dbReference>
<keyword evidence="16" id="KW-0406">Ion transport</keyword>
<dbReference type="NCBIfam" id="TIGR01511">
    <property type="entry name" value="ATPase-IB1_Cu"/>
    <property type="match status" value="1"/>
</dbReference>
<evidence type="ECO:0000256" key="4">
    <source>
        <dbReference type="ARBA" id="ARBA00022448"/>
    </source>
</evidence>
<feature type="domain" description="HMA" evidence="21">
    <location>
        <begin position="6"/>
        <end position="71"/>
    </location>
</feature>
<dbReference type="InterPro" id="IPR023298">
    <property type="entry name" value="ATPase_P-typ_TM_dom_sf"/>
</dbReference>
<evidence type="ECO:0000256" key="7">
    <source>
        <dbReference type="ARBA" id="ARBA00022723"/>
    </source>
</evidence>
<dbReference type="FunFam" id="3.40.50.1000:FF:000144">
    <property type="entry name" value="copper-transporting ATPase 1 isoform X2"/>
    <property type="match status" value="1"/>
</dbReference>
<accession>A0A9X4YDH8</accession>
<dbReference type="Proteomes" id="UP000460751">
    <property type="component" value="Unassembled WGS sequence"/>
</dbReference>
<dbReference type="SFLD" id="SFLDS00003">
    <property type="entry name" value="Haloacid_Dehalogenase"/>
    <property type="match status" value="1"/>
</dbReference>
<dbReference type="InterPro" id="IPR023214">
    <property type="entry name" value="HAD_sf"/>
</dbReference>
<dbReference type="GO" id="GO:0005507">
    <property type="term" value="F:copper ion binding"/>
    <property type="evidence" value="ECO:0007669"/>
    <property type="project" value="InterPro"/>
</dbReference>
<keyword evidence="10" id="KW-0187">Copper transport</keyword>
<dbReference type="SUPFAM" id="SSF55008">
    <property type="entry name" value="HMA, heavy metal-associated domain"/>
    <property type="match status" value="2"/>
</dbReference>
<evidence type="ECO:0000256" key="20">
    <source>
        <dbReference type="RuleBase" id="RU362081"/>
    </source>
</evidence>
<dbReference type="GO" id="GO:0055070">
    <property type="term" value="P:copper ion homeostasis"/>
    <property type="evidence" value="ECO:0007669"/>
    <property type="project" value="TreeGrafter"/>
</dbReference>
<evidence type="ECO:0000256" key="3">
    <source>
        <dbReference type="ARBA" id="ARBA00012517"/>
    </source>
</evidence>
<dbReference type="GO" id="GO:0043682">
    <property type="term" value="F:P-type divalent copper transporter activity"/>
    <property type="evidence" value="ECO:0007669"/>
    <property type="project" value="TreeGrafter"/>
</dbReference>
<feature type="transmembrane region" description="Helical" evidence="20">
    <location>
        <begin position="165"/>
        <end position="188"/>
    </location>
</feature>
<keyword evidence="15" id="KW-0186">Copper</keyword>
<dbReference type="Pfam" id="PF00702">
    <property type="entry name" value="Hydrolase"/>
    <property type="match status" value="1"/>
</dbReference>
<dbReference type="InterPro" id="IPR023299">
    <property type="entry name" value="ATPase_P-typ_cyto_dom_N"/>
</dbReference>
<keyword evidence="8" id="KW-0677">Repeat</keyword>
<dbReference type="InterPro" id="IPR044492">
    <property type="entry name" value="P_typ_ATPase_HD_dom"/>
</dbReference>
<dbReference type="Pfam" id="PF00403">
    <property type="entry name" value="HMA"/>
    <property type="match status" value="2"/>
</dbReference>
<dbReference type="PRINTS" id="PR00943">
    <property type="entry name" value="CUATPASE"/>
</dbReference>
<feature type="transmembrane region" description="Helical" evidence="20">
    <location>
        <begin position="266"/>
        <end position="285"/>
    </location>
</feature>
<organism evidence="22 23">
    <name type="scientific">Vreelandella halophila</name>
    <dbReference type="NCBI Taxonomy" id="86177"/>
    <lineage>
        <taxon>Bacteria</taxon>
        <taxon>Pseudomonadati</taxon>
        <taxon>Pseudomonadota</taxon>
        <taxon>Gammaproteobacteria</taxon>
        <taxon>Oceanospirillales</taxon>
        <taxon>Halomonadaceae</taxon>
        <taxon>Vreelandella</taxon>
    </lineage>
</organism>
<dbReference type="FunFam" id="2.70.150.10:FF:000020">
    <property type="entry name" value="Copper-exporting P-type ATPase A"/>
    <property type="match status" value="1"/>
</dbReference>
<keyword evidence="13" id="KW-1278">Translocase</keyword>
<protein>
    <recommendedName>
        <fullName evidence="3">P-type Cu(+) transporter</fullName>
        <ecNumber evidence="3">7.2.2.8</ecNumber>
    </recommendedName>
    <alternativeName>
        <fullName evidence="18">Cu(+)-exporting ATPase</fullName>
    </alternativeName>
</protein>
<dbReference type="PANTHER" id="PTHR43520">
    <property type="entry name" value="ATP7, ISOFORM B"/>
    <property type="match status" value="1"/>
</dbReference>
<dbReference type="SFLD" id="SFLDF00027">
    <property type="entry name" value="p-type_atpase"/>
    <property type="match status" value="1"/>
</dbReference>
<keyword evidence="4" id="KW-0813">Transport</keyword>